<feature type="region of interest" description="Disordered" evidence="1">
    <location>
        <begin position="1"/>
        <end position="29"/>
    </location>
</feature>
<keyword evidence="3" id="KW-1185">Reference proteome</keyword>
<evidence type="ECO:0000313" key="3">
    <source>
        <dbReference type="Proteomes" id="UP000694044"/>
    </source>
</evidence>
<sequence length="325" mass="36663">MKLERDDINPLEPPFRVRQDLPSYTPTTVRPTQCLSALARSLSGRYAEEMKGVEAEEEAYAQEGDAAPAAGDRPALINKMEWTVGPTQRKRKRPDHDLLLLATGPGYGVRLQGHADDDRVLSVARHRVASRQMVETLEDVGVAEVLYENFDQKAKLYSYGWVCVLHRVESTPLRVVEMDVCIIQIGSFNFTLSCTSSASSEMRETGEPLPVIVQRNSCATRTLFSRRARSTLPTSRKVESSGAIVAGFRTELRLVVSKNDDIPALLSTYFVQVFDKSLYPTMMIPKREVIFHIDIMFGRAIFMRTFVGDNNVKPSWMKVYYSTTR</sequence>
<dbReference type="EMBL" id="JAGDFM010000402">
    <property type="protein sequence ID" value="KAG7378721.1"/>
    <property type="molecule type" value="Genomic_DNA"/>
</dbReference>
<protein>
    <submittedName>
        <fullName evidence="2">Uncharacterized protein</fullName>
    </submittedName>
</protein>
<gene>
    <name evidence="2" type="ORF">PHYPSEUDO_009741</name>
</gene>
<reference evidence="2" key="1">
    <citation type="submission" date="2021-02" db="EMBL/GenBank/DDBJ databases">
        <authorList>
            <person name="Palmer J.M."/>
        </authorList>
    </citation>
    <scope>NUCLEOTIDE SEQUENCE</scope>
    <source>
        <strain evidence="2">SCRP734</strain>
    </source>
</reference>
<accession>A0A8T1VCC3</accession>
<organism evidence="2 3">
    <name type="scientific">Phytophthora pseudosyringae</name>
    <dbReference type="NCBI Taxonomy" id="221518"/>
    <lineage>
        <taxon>Eukaryota</taxon>
        <taxon>Sar</taxon>
        <taxon>Stramenopiles</taxon>
        <taxon>Oomycota</taxon>
        <taxon>Peronosporomycetes</taxon>
        <taxon>Peronosporales</taxon>
        <taxon>Peronosporaceae</taxon>
        <taxon>Phytophthora</taxon>
    </lineage>
</organism>
<name>A0A8T1VCC3_9STRA</name>
<comment type="caution">
    <text evidence="2">The sequence shown here is derived from an EMBL/GenBank/DDBJ whole genome shotgun (WGS) entry which is preliminary data.</text>
</comment>
<proteinExistence type="predicted"/>
<dbReference type="Proteomes" id="UP000694044">
    <property type="component" value="Unassembled WGS sequence"/>
</dbReference>
<dbReference type="AlphaFoldDB" id="A0A8T1VCC3"/>
<evidence type="ECO:0000256" key="1">
    <source>
        <dbReference type="SAM" id="MobiDB-lite"/>
    </source>
</evidence>
<evidence type="ECO:0000313" key="2">
    <source>
        <dbReference type="EMBL" id="KAG7378721.1"/>
    </source>
</evidence>